<dbReference type="Proteomes" id="UP000509410">
    <property type="component" value="Chromosome"/>
</dbReference>
<dbReference type="AlphaFoldDB" id="A0A7H8V803"/>
<organism evidence="1 2">
    <name type="scientific">Streptococcus sanguinis</name>
    <dbReference type="NCBI Taxonomy" id="1305"/>
    <lineage>
        <taxon>Bacteria</taxon>
        <taxon>Bacillati</taxon>
        <taxon>Bacillota</taxon>
        <taxon>Bacilli</taxon>
        <taxon>Lactobacillales</taxon>
        <taxon>Streptococcaceae</taxon>
        <taxon>Streptococcus</taxon>
    </lineage>
</organism>
<dbReference type="EMBL" id="CP040556">
    <property type="protein sequence ID" value="QLB52318.1"/>
    <property type="molecule type" value="Genomic_DNA"/>
</dbReference>
<gene>
    <name evidence="1" type="ORF">FFV08_06615</name>
</gene>
<sequence length="59" mass="6659">MLKFVKLIWYITQSKANVMNKITVQSPDGNKVKYTRGKCDIKGDKELSLRGNEGSGKKI</sequence>
<proteinExistence type="predicted"/>
<protein>
    <submittedName>
        <fullName evidence="1">Uncharacterized protein</fullName>
    </submittedName>
</protein>
<evidence type="ECO:0000313" key="2">
    <source>
        <dbReference type="Proteomes" id="UP000509410"/>
    </source>
</evidence>
<reference evidence="1 2" key="1">
    <citation type="submission" date="2019-05" db="EMBL/GenBank/DDBJ databases">
        <title>The organization of the Streptococcus sanguinis genomes.</title>
        <authorList>
            <person name="Wu C.H."/>
            <person name="Chen Y.Y.M."/>
            <person name="Wang H.Y."/>
        </authorList>
    </citation>
    <scope>NUCLEOTIDE SEQUENCE [LARGE SCALE GENOMIC DNA]</scope>
    <source>
        <strain evidence="1 2">CGMH010</strain>
    </source>
</reference>
<evidence type="ECO:0000313" key="1">
    <source>
        <dbReference type="EMBL" id="QLB52318.1"/>
    </source>
</evidence>
<name>A0A7H8V803_STRSA</name>
<accession>A0A7H8V803</accession>